<name>A0A6J5P6P9_9CAUD</name>
<proteinExistence type="predicted"/>
<reference evidence="1" key="1">
    <citation type="submission" date="2020-04" db="EMBL/GenBank/DDBJ databases">
        <authorList>
            <person name="Chiriac C."/>
            <person name="Salcher M."/>
            <person name="Ghai R."/>
            <person name="Kavagutti S V."/>
        </authorList>
    </citation>
    <scope>NUCLEOTIDE SEQUENCE</scope>
</reference>
<accession>A0A6J5P6P9</accession>
<gene>
    <name evidence="1" type="ORF">UFOVP868_5</name>
</gene>
<sequence length="105" mass="11225">MTTKHTPGPWTCNANYSTHHYMVWDEDGNYHEMSDAVGEMQANAALIAAAPDLLVALETLTREWDLGRSPLAAEWSKARAAIALARGGDLRAKTMAGVLAAVGAT</sequence>
<dbReference type="EMBL" id="LR796817">
    <property type="protein sequence ID" value="CAB4167173.1"/>
    <property type="molecule type" value="Genomic_DNA"/>
</dbReference>
<evidence type="ECO:0000313" key="1">
    <source>
        <dbReference type="EMBL" id="CAB4167173.1"/>
    </source>
</evidence>
<protein>
    <submittedName>
        <fullName evidence="1">Uncharacterized protein</fullName>
    </submittedName>
</protein>
<organism evidence="1">
    <name type="scientific">uncultured Caudovirales phage</name>
    <dbReference type="NCBI Taxonomy" id="2100421"/>
    <lineage>
        <taxon>Viruses</taxon>
        <taxon>Duplodnaviria</taxon>
        <taxon>Heunggongvirae</taxon>
        <taxon>Uroviricota</taxon>
        <taxon>Caudoviricetes</taxon>
        <taxon>Peduoviridae</taxon>
        <taxon>Maltschvirus</taxon>
        <taxon>Maltschvirus maltsch</taxon>
    </lineage>
</organism>